<dbReference type="PANTHER" id="PTHR31595">
    <property type="entry name" value="LONG-CHAIN-ALCOHOL O-FATTY-ACYLTRANSFERASE 3-RELATED"/>
    <property type="match status" value="1"/>
</dbReference>
<feature type="transmembrane region" description="Helical" evidence="7">
    <location>
        <begin position="93"/>
        <end position="112"/>
    </location>
</feature>
<dbReference type="AlphaFoldDB" id="A0A553I126"/>
<evidence type="ECO:0000256" key="1">
    <source>
        <dbReference type="ARBA" id="ARBA00004141"/>
    </source>
</evidence>
<evidence type="ECO:0000313" key="9">
    <source>
        <dbReference type="EMBL" id="TRX93909.1"/>
    </source>
</evidence>
<keyword evidence="10" id="KW-1185">Reference proteome</keyword>
<feature type="transmembrane region" description="Helical" evidence="7">
    <location>
        <begin position="35"/>
        <end position="54"/>
    </location>
</feature>
<comment type="caution">
    <text evidence="9">The sequence shown here is derived from an EMBL/GenBank/DDBJ whole genome shotgun (WGS) entry which is preliminary data.</text>
</comment>
<dbReference type="GO" id="GO:0006629">
    <property type="term" value="P:lipid metabolic process"/>
    <property type="evidence" value="ECO:0007669"/>
    <property type="project" value="InterPro"/>
</dbReference>
<evidence type="ECO:0000256" key="7">
    <source>
        <dbReference type="SAM" id="Phobius"/>
    </source>
</evidence>
<dbReference type="InterPro" id="IPR032805">
    <property type="entry name" value="Wax_synthase_dom"/>
</dbReference>
<evidence type="ECO:0000256" key="6">
    <source>
        <dbReference type="ARBA" id="ARBA00023136"/>
    </source>
</evidence>
<evidence type="ECO:0000259" key="8">
    <source>
        <dbReference type="Pfam" id="PF13813"/>
    </source>
</evidence>
<feature type="transmembrane region" description="Helical" evidence="7">
    <location>
        <begin position="61"/>
        <end position="81"/>
    </location>
</feature>
<evidence type="ECO:0000313" key="10">
    <source>
        <dbReference type="Proteomes" id="UP000319160"/>
    </source>
</evidence>
<dbReference type="GO" id="GO:0016020">
    <property type="term" value="C:membrane"/>
    <property type="evidence" value="ECO:0007669"/>
    <property type="project" value="UniProtKB-SubCell"/>
</dbReference>
<sequence length="573" mass="65099">MFQQQPSPPDLASTYRELYRARFRADVQAGTKTPFVVPLHLLAYWVVPTLYLAIPHKNRPWLYRARWLVLAFLCAFNWYMIKHVASLSFASSYGAGLVAAWATIWNFTLLVWTRPQWDAKRVERRERTRQVGDLIAFESGQNGSTDVTKTNGVLANGSGKIDGVRKRETNAKQCAVAPESAEAEIEEEFLMKGIILLNDRDENIRLDQNTALELSRLAQEHEHEYYWQEYPADASFWTRFDWAFDIVSSFRLTGWNWAPSCLPPYEPPSKIGPYQLPLEYGSHKSKQGYERTLSRREFILSRWFFTFVPSYIIIDICATIMTTDPYFIVGPEHNHPLPTHLASLPPVLLSLQRTMLAFIGIFFALQYAWNAGALCLAIYCPPILGFRAHPWHLPSMTGSFTEVLDRGLSGFWGTWWHQTFRVGFSAPTKWLLRNGYLPSAHGRSQGVTKMIAPLVGAIIAFIQSGFIHSAGSYSSVPATHYGGPPLFFALAGLGTMLQSTLSYLLVRRITKLPRWWTISDVVEFGFGSLYQYPLLEPLDSASIDVYGDMIEILFQDGSGVLMVDGGKRAFRFR</sequence>
<gene>
    <name evidence="9" type="ORF">FHL15_005291</name>
</gene>
<reference evidence="10" key="1">
    <citation type="submission" date="2019-06" db="EMBL/GenBank/DDBJ databases">
        <title>Draft genome sequence of the griseofulvin-producing fungus Xylaria cubensis strain G536.</title>
        <authorList>
            <person name="Mead M.E."/>
            <person name="Raja H.A."/>
            <person name="Steenwyk J.L."/>
            <person name="Knowles S.L."/>
            <person name="Oberlies N.H."/>
            <person name="Rokas A."/>
        </authorList>
    </citation>
    <scope>NUCLEOTIDE SEQUENCE [LARGE SCALE GENOMIC DNA]</scope>
    <source>
        <strain evidence="10">G536</strain>
    </source>
</reference>
<evidence type="ECO:0000256" key="4">
    <source>
        <dbReference type="ARBA" id="ARBA00022692"/>
    </source>
</evidence>
<keyword evidence="3" id="KW-0808">Transferase</keyword>
<feature type="transmembrane region" description="Helical" evidence="7">
    <location>
        <begin position="355"/>
        <end position="379"/>
    </location>
</feature>
<dbReference type="GO" id="GO:0008374">
    <property type="term" value="F:O-acyltransferase activity"/>
    <property type="evidence" value="ECO:0007669"/>
    <property type="project" value="InterPro"/>
</dbReference>
<feature type="transmembrane region" description="Helical" evidence="7">
    <location>
        <begin position="486"/>
        <end position="506"/>
    </location>
</feature>
<feature type="transmembrane region" description="Helical" evidence="7">
    <location>
        <begin position="451"/>
        <end position="474"/>
    </location>
</feature>
<protein>
    <recommendedName>
        <fullName evidence="8">Wax synthase domain-containing protein</fullName>
    </recommendedName>
</protein>
<dbReference type="OrthoDB" id="2796277at2759"/>
<feature type="domain" description="Wax synthase" evidence="8">
    <location>
        <begin position="394"/>
        <end position="489"/>
    </location>
</feature>
<dbReference type="EMBL" id="VFLP01000026">
    <property type="protein sequence ID" value="TRX93909.1"/>
    <property type="molecule type" value="Genomic_DNA"/>
</dbReference>
<comment type="subcellular location">
    <subcellularLocation>
        <location evidence="1">Membrane</location>
        <topology evidence="1">Multi-pass membrane protein</topology>
    </subcellularLocation>
</comment>
<name>A0A553I126_9PEZI</name>
<dbReference type="PANTHER" id="PTHR31595:SF67">
    <property type="entry name" value="WAX SYNTHASE DOMAIN-CONTAINING PROTEIN"/>
    <property type="match status" value="1"/>
</dbReference>
<evidence type="ECO:0000256" key="5">
    <source>
        <dbReference type="ARBA" id="ARBA00022989"/>
    </source>
</evidence>
<keyword evidence="4 7" id="KW-0812">Transmembrane</keyword>
<accession>A0A553I126</accession>
<evidence type="ECO:0000256" key="3">
    <source>
        <dbReference type="ARBA" id="ARBA00022679"/>
    </source>
</evidence>
<keyword evidence="5 7" id="KW-1133">Transmembrane helix</keyword>
<proteinExistence type="inferred from homology"/>
<dbReference type="Proteomes" id="UP000319160">
    <property type="component" value="Unassembled WGS sequence"/>
</dbReference>
<feature type="transmembrane region" description="Helical" evidence="7">
    <location>
        <begin position="303"/>
        <end position="321"/>
    </location>
</feature>
<evidence type="ECO:0000256" key="2">
    <source>
        <dbReference type="ARBA" id="ARBA00007282"/>
    </source>
</evidence>
<keyword evidence="6 7" id="KW-0472">Membrane</keyword>
<dbReference type="Pfam" id="PF13813">
    <property type="entry name" value="MBOAT_2"/>
    <property type="match status" value="1"/>
</dbReference>
<comment type="similarity">
    <text evidence="2">Belongs to the wax synthase family.</text>
</comment>
<dbReference type="InterPro" id="IPR044851">
    <property type="entry name" value="Wax_synthase"/>
</dbReference>
<organism evidence="9 10">
    <name type="scientific">Xylaria flabelliformis</name>
    <dbReference type="NCBI Taxonomy" id="2512241"/>
    <lineage>
        <taxon>Eukaryota</taxon>
        <taxon>Fungi</taxon>
        <taxon>Dikarya</taxon>
        <taxon>Ascomycota</taxon>
        <taxon>Pezizomycotina</taxon>
        <taxon>Sordariomycetes</taxon>
        <taxon>Xylariomycetidae</taxon>
        <taxon>Xylariales</taxon>
        <taxon>Xylariaceae</taxon>
        <taxon>Xylaria</taxon>
    </lineage>
</organism>